<dbReference type="Proteomes" id="UP000198642">
    <property type="component" value="Unassembled WGS sequence"/>
</dbReference>
<dbReference type="STRING" id="237679.SAMN04488072_102173"/>
<accession>A0A1I0W4Q2</accession>
<dbReference type="Gene3D" id="1.10.260.40">
    <property type="entry name" value="lambda repressor-like DNA-binding domains"/>
    <property type="match status" value="1"/>
</dbReference>
<dbReference type="CDD" id="cd00093">
    <property type="entry name" value="HTH_XRE"/>
    <property type="match status" value="1"/>
</dbReference>
<sequence length="226" mass="25912">MATSITSIELNILKNSSLGERLRLIRRKLMDEIDPEIYTTNSISKRTGIASQTITSIERGESKKPSFNVIHTLAKEFNVSIQVFTDEYYNTNNNLFSIGPTDDVVDVDMNFDDFDSIVIGEKEYYTSDLNNNGQGWQNRRRISVIVHEKTPQEKGKLLYRYNKPMTEMELTTALSQIIQSVELNPENLSSNEWNKALKRSPLSEAHDTVSTPYNELTDIQITEHKE</sequence>
<dbReference type="Pfam" id="PF13443">
    <property type="entry name" value="HTH_26"/>
    <property type="match status" value="1"/>
</dbReference>
<dbReference type="GO" id="GO:0003677">
    <property type="term" value="F:DNA binding"/>
    <property type="evidence" value="ECO:0007669"/>
    <property type="project" value="InterPro"/>
</dbReference>
<evidence type="ECO:0000313" key="3">
    <source>
        <dbReference type="Proteomes" id="UP000198642"/>
    </source>
</evidence>
<reference evidence="2 3" key="1">
    <citation type="submission" date="2016-10" db="EMBL/GenBank/DDBJ databases">
        <authorList>
            <person name="de Groot N.N."/>
        </authorList>
    </citation>
    <scope>NUCLEOTIDE SEQUENCE [LARGE SCALE GENOMIC DNA]</scope>
    <source>
        <strain evidence="2 3">CGMCC 1.3702</strain>
    </source>
</reference>
<dbReference type="SUPFAM" id="SSF47413">
    <property type="entry name" value="lambda repressor-like DNA-binding domains"/>
    <property type="match status" value="1"/>
</dbReference>
<dbReference type="OrthoDB" id="2607719at2"/>
<dbReference type="SMART" id="SM00530">
    <property type="entry name" value="HTH_XRE"/>
    <property type="match status" value="1"/>
</dbReference>
<proteinExistence type="predicted"/>
<dbReference type="AlphaFoldDB" id="A0A1I0W4Q2"/>
<name>A0A1I0W4Q2_9BACI</name>
<dbReference type="RefSeq" id="WP_090233711.1">
    <property type="nucleotide sequence ID" value="NZ_FOJW01000002.1"/>
</dbReference>
<evidence type="ECO:0000259" key="1">
    <source>
        <dbReference type="PROSITE" id="PS50943"/>
    </source>
</evidence>
<dbReference type="EMBL" id="FOJW01000002">
    <property type="protein sequence ID" value="SFA83053.1"/>
    <property type="molecule type" value="Genomic_DNA"/>
</dbReference>
<keyword evidence="3" id="KW-1185">Reference proteome</keyword>
<evidence type="ECO:0000313" key="2">
    <source>
        <dbReference type="EMBL" id="SFA83053.1"/>
    </source>
</evidence>
<dbReference type="InterPro" id="IPR010982">
    <property type="entry name" value="Lambda_DNA-bd_dom_sf"/>
</dbReference>
<dbReference type="InterPro" id="IPR001387">
    <property type="entry name" value="Cro/C1-type_HTH"/>
</dbReference>
<organism evidence="2 3">
    <name type="scientific">Lentibacillus halodurans</name>
    <dbReference type="NCBI Taxonomy" id="237679"/>
    <lineage>
        <taxon>Bacteria</taxon>
        <taxon>Bacillati</taxon>
        <taxon>Bacillota</taxon>
        <taxon>Bacilli</taxon>
        <taxon>Bacillales</taxon>
        <taxon>Bacillaceae</taxon>
        <taxon>Lentibacillus</taxon>
    </lineage>
</organism>
<gene>
    <name evidence="2" type="ORF">SAMN04488072_102173</name>
</gene>
<feature type="domain" description="HTH cro/C1-type" evidence="1">
    <location>
        <begin position="44"/>
        <end position="84"/>
    </location>
</feature>
<dbReference type="PROSITE" id="PS50943">
    <property type="entry name" value="HTH_CROC1"/>
    <property type="match status" value="1"/>
</dbReference>
<protein>
    <submittedName>
        <fullName evidence="2">Helix-turn-helix</fullName>
    </submittedName>
</protein>